<dbReference type="AlphaFoldDB" id="A0AAE0FKV2"/>
<reference evidence="2 3" key="1">
    <citation type="journal article" date="2015" name="Genome Biol. Evol.">
        <title>Comparative Genomics of a Bacterivorous Green Alga Reveals Evolutionary Causalities and Consequences of Phago-Mixotrophic Mode of Nutrition.</title>
        <authorList>
            <person name="Burns J.A."/>
            <person name="Paasch A."/>
            <person name="Narechania A."/>
            <person name="Kim E."/>
        </authorList>
    </citation>
    <scope>NUCLEOTIDE SEQUENCE [LARGE SCALE GENOMIC DNA]</scope>
    <source>
        <strain evidence="2 3">PLY_AMNH</strain>
    </source>
</reference>
<feature type="compositionally biased region" description="Gly residues" evidence="1">
    <location>
        <begin position="124"/>
        <end position="136"/>
    </location>
</feature>
<keyword evidence="3" id="KW-1185">Reference proteome</keyword>
<feature type="non-terminal residue" evidence="2">
    <location>
        <position position="1"/>
    </location>
</feature>
<comment type="caution">
    <text evidence="2">The sequence shown here is derived from an EMBL/GenBank/DDBJ whole genome shotgun (WGS) entry which is preliminary data.</text>
</comment>
<sequence>IPARVGGLVARGRDQLARLKSWGASFVASVCMLKTQWLTLHQVEAGEAFHDALPEISDVQAGIPDADDAALATGNGVSDAAKAQGSPGESFEDEAVEEAQSTAPPGLAVHTRQPPAKPAERCMEGGGSEPGQGQQGGASSDEEFNEDELEPAWTLDFTGDAQHEGSGPPSTPSHARGRRAAHQHHSADLADPQGRSHAACRPRRPHKTQPANPRGAPSRGMALCQLIVCTPLWQPQLPLAQHLSQALTTLIP</sequence>
<proteinExistence type="predicted"/>
<feature type="compositionally biased region" description="Basic residues" evidence="1">
    <location>
        <begin position="175"/>
        <end position="184"/>
    </location>
</feature>
<evidence type="ECO:0000313" key="3">
    <source>
        <dbReference type="Proteomes" id="UP001190700"/>
    </source>
</evidence>
<dbReference type="Proteomes" id="UP001190700">
    <property type="component" value="Unassembled WGS sequence"/>
</dbReference>
<evidence type="ECO:0000313" key="2">
    <source>
        <dbReference type="EMBL" id="KAK3261554.1"/>
    </source>
</evidence>
<organism evidence="2 3">
    <name type="scientific">Cymbomonas tetramitiformis</name>
    <dbReference type="NCBI Taxonomy" id="36881"/>
    <lineage>
        <taxon>Eukaryota</taxon>
        <taxon>Viridiplantae</taxon>
        <taxon>Chlorophyta</taxon>
        <taxon>Pyramimonadophyceae</taxon>
        <taxon>Pyramimonadales</taxon>
        <taxon>Pyramimonadaceae</taxon>
        <taxon>Cymbomonas</taxon>
    </lineage>
</organism>
<feature type="region of interest" description="Disordered" evidence="1">
    <location>
        <begin position="77"/>
        <end position="217"/>
    </location>
</feature>
<feature type="compositionally biased region" description="Basic residues" evidence="1">
    <location>
        <begin position="198"/>
        <end position="207"/>
    </location>
</feature>
<feature type="compositionally biased region" description="Acidic residues" evidence="1">
    <location>
        <begin position="140"/>
        <end position="150"/>
    </location>
</feature>
<name>A0AAE0FKV2_9CHLO</name>
<evidence type="ECO:0000256" key="1">
    <source>
        <dbReference type="SAM" id="MobiDB-lite"/>
    </source>
</evidence>
<protein>
    <submittedName>
        <fullName evidence="2">Uncharacterized protein</fullName>
    </submittedName>
</protein>
<dbReference type="EMBL" id="LGRX02016821">
    <property type="protein sequence ID" value="KAK3261554.1"/>
    <property type="molecule type" value="Genomic_DNA"/>
</dbReference>
<accession>A0AAE0FKV2</accession>
<gene>
    <name evidence="2" type="ORF">CYMTET_29543</name>
</gene>